<name>A0AAW8ND18_PSEOX</name>
<evidence type="ECO:0000313" key="3">
    <source>
        <dbReference type="Proteomes" id="UP001262032"/>
    </source>
</evidence>
<evidence type="ECO:0000256" key="1">
    <source>
        <dbReference type="SAM" id="MobiDB-lite"/>
    </source>
</evidence>
<dbReference type="AlphaFoldDB" id="A0AAW8ND18"/>
<dbReference type="GeneID" id="97424648"/>
<dbReference type="RefSeq" id="WP_310114791.1">
    <property type="nucleotide sequence ID" value="NZ_JAVDTN010000032.1"/>
</dbReference>
<feature type="region of interest" description="Disordered" evidence="1">
    <location>
        <begin position="22"/>
        <end position="41"/>
    </location>
</feature>
<evidence type="ECO:0000313" key="2">
    <source>
        <dbReference type="EMBL" id="MDR7164799.1"/>
    </source>
</evidence>
<gene>
    <name evidence="2" type="ORF">J2X12_002837</name>
</gene>
<dbReference type="EMBL" id="JAVDWN010000010">
    <property type="protein sequence ID" value="MDR7164799.1"/>
    <property type="molecule type" value="Genomic_DNA"/>
</dbReference>
<sequence>MAKIGSDFVALLGEVNKQAYISGGRHGDGPGNPQLVWPMAS</sequence>
<protein>
    <submittedName>
        <fullName evidence="2">Uncharacterized protein</fullName>
    </submittedName>
</protein>
<dbReference type="Proteomes" id="UP001262032">
    <property type="component" value="Unassembled WGS sequence"/>
</dbReference>
<organism evidence="2 3">
    <name type="scientific">Pseudarthrobacter oxydans</name>
    <name type="common">Arthrobacter oxydans</name>
    <dbReference type="NCBI Taxonomy" id="1671"/>
    <lineage>
        <taxon>Bacteria</taxon>
        <taxon>Bacillati</taxon>
        <taxon>Actinomycetota</taxon>
        <taxon>Actinomycetes</taxon>
        <taxon>Micrococcales</taxon>
        <taxon>Micrococcaceae</taxon>
        <taxon>Pseudarthrobacter</taxon>
    </lineage>
</organism>
<proteinExistence type="predicted"/>
<reference evidence="2" key="1">
    <citation type="submission" date="2023-07" db="EMBL/GenBank/DDBJ databases">
        <title>Sorghum-associated microbial communities from plants grown in Nebraska, USA.</title>
        <authorList>
            <person name="Schachtman D."/>
        </authorList>
    </citation>
    <scope>NUCLEOTIDE SEQUENCE</scope>
    <source>
        <strain evidence="2">BE261</strain>
    </source>
</reference>
<comment type="caution">
    <text evidence="2">The sequence shown here is derived from an EMBL/GenBank/DDBJ whole genome shotgun (WGS) entry which is preliminary data.</text>
</comment>
<accession>A0AAW8ND18</accession>